<comment type="caution">
    <text evidence="1">The sequence shown here is derived from an EMBL/GenBank/DDBJ whole genome shotgun (WGS) entry which is preliminary data.</text>
</comment>
<dbReference type="EMBL" id="JAWDGP010001156">
    <property type="protein sequence ID" value="KAK3794007.1"/>
    <property type="molecule type" value="Genomic_DNA"/>
</dbReference>
<evidence type="ECO:0000313" key="1">
    <source>
        <dbReference type="EMBL" id="KAK3794007.1"/>
    </source>
</evidence>
<protein>
    <submittedName>
        <fullName evidence="1">Uncharacterized protein</fullName>
    </submittedName>
</protein>
<evidence type="ECO:0000313" key="2">
    <source>
        <dbReference type="Proteomes" id="UP001283361"/>
    </source>
</evidence>
<keyword evidence="2" id="KW-1185">Reference proteome</keyword>
<proteinExistence type="predicted"/>
<name>A0AAE1AW65_9GAST</name>
<dbReference type="Proteomes" id="UP001283361">
    <property type="component" value="Unassembled WGS sequence"/>
</dbReference>
<sequence>MFHKELKKVNCSEQTLNSSKLRVGDPCYAEVFSTMSEKSPKWVPAVITKVFGSRSCNVKVCPSGPTWRRHIEHLQPRFSRYDDNADS</sequence>
<organism evidence="1 2">
    <name type="scientific">Elysia crispata</name>
    <name type="common">lettuce slug</name>
    <dbReference type="NCBI Taxonomy" id="231223"/>
    <lineage>
        <taxon>Eukaryota</taxon>
        <taxon>Metazoa</taxon>
        <taxon>Spiralia</taxon>
        <taxon>Lophotrochozoa</taxon>
        <taxon>Mollusca</taxon>
        <taxon>Gastropoda</taxon>
        <taxon>Heterobranchia</taxon>
        <taxon>Euthyneura</taxon>
        <taxon>Panpulmonata</taxon>
        <taxon>Sacoglossa</taxon>
        <taxon>Placobranchoidea</taxon>
        <taxon>Plakobranchidae</taxon>
        <taxon>Elysia</taxon>
    </lineage>
</organism>
<reference evidence="1" key="1">
    <citation type="journal article" date="2023" name="G3 (Bethesda)">
        <title>A reference genome for the long-term kleptoplast-retaining sea slug Elysia crispata morphotype clarki.</title>
        <authorList>
            <person name="Eastman K.E."/>
            <person name="Pendleton A.L."/>
            <person name="Shaikh M.A."/>
            <person name="Suttiyut T."/>
            <person name="Ogas R."/>
            <person name="Tomko P."/>
            <person name="Gavelis G."/>
            <person name="Widhalm J.R."/>
            <person name="Wisecaver J.H."/>
        </authorList>
    </citation>
    <scope>NUCLEOTIDE SEQUENCE</scope>
    <source>
        <strain evidence="1">ECLA1</strain>
    </source>
</reference>
<gene>
    <name evidence="1" type="ORF">RRG08_028441</name>
</gene>
<dbReference type="AlphaFoldDB" id="A0AAE1AW65"/>
<accession>A0AAE1AW65</accession>